<dbReference type="SUPFAM" id="SSF52172">
    <property type="entry name" value="CheY-like"/>
    <property type="match status" value="1"/>
</dbReference>
<dbReference type="InterPro" id="IPR001867">
    <property type="entry name" value="OmpR/PhoB-type_DNA-bd"/>
</dbReference>
<keyword evidence="2 7" id="KW-0597">Phosphoprotein</keyword>
<evidence type="ECO:0000256" key="2">
    <source>
        <dbReference type="ARBA" id="ARBA00022553"/>
    </source>
</evidence>
<evidence type="ECO:0000259" key="10">
    <source>
        <dbReference type="PROSITE" id="PS51755"/>
    </source>
</evidence>
<protein>
    <submittedName>
        <fullName evidence="11">DNA-binding response regulator</fullName>
    </submittedName>
</protein>
<dbReference type="GO" id="GO:0006355">
    <property type="term" value="P:regulation of DNA-templated transcription"/>
    <property type="evidence" value="ECO:0007669"/>
    <property type="project" value="InterPro"/>
</dbReference>
<evidence type="ECO:0000313" key="12">
    <source>
        <dbReference type="Proteomes" id="UP000682811"/>
    </source>
</evidence>
<feature type="DNA-binding region" description="OmpR/PhoB-type" evidence="8">
    <location>
        <begin position="141"/>
        <end position="240"/>
    </location>
</feature>
<dbReference type="PANTHER" id="PTHR48111">
    <property type="entry name" value="REGULATOR OF RPOS"/>
    <property type="match status" value="1"/>
</dbReference>
<keyword evidence="12" id="KW-1185">Reference proteome</keyword>
<dbReference type="CDD" id="cd17574">
    <property type="entry name" value="REC_OmpR"/>
    <property type="match status" value="1"/>
</dbReference>
<dbReference type="SMART" id="SM00862">
    <property type="entry name" value="Trans_reg_C"/>
    <property type="match status" value="1"/>
</dbReference>
<keyword evidence="4" id="KW-0805">Transcription regulation</keyword>
<dbReference type="InterPro" id="IPR011006">
    <property type="entry name" value="CheY-like_superfamily"/>
</dbReference>
<comment type="caution">
    <text evidence="11">The sequence shown here is derived from an EMBL/GenBank/DDBJ whole genome shotgun (WGS) entry which is preliminary data.</text>
</comment>
<dbReference type="Gene3D" id="3.40.50.2300">
    <property type="match status" value="1"/>
</dbReference>
<dbReference type="Gene3D" id="6.10.250.690">
    <property type="match status" value="1"/>
</dbReference>
<gene>
    <name evidence="11" type="ORF">J34TS1_48100</name>
</gene>
<evidence type="ECO:0000313" key="11">
    <source>
        <dbReference type="EMBL" id="GIO50045.1"/>
    </source>
</evidence>
<dbReference type="Pfam" id="PF00486">
    <property type="entry name" value="Trans_reg_C"/>
    <property type="match status" value="1"/>
</dbReference>
<evidence type="ECO:0000256" key="1">
    <source>
        <dbReference type="ARBA" id="ARBA00004496"/>
    </source>
</evidence>
<keyword evidence="6" id="KW-0804">Transcription</keyword>
<dbReference type="AlphaFoldDB" id="A0A919YIR3"/>
<evidence type="ECO:0000256" key="6">
    <source>
        <dbReference type="ARBA" id="ARBA00023163"/>
    </source>
</evidence>
<dbReference type="Proteomes" id="UP000682811">
    <property type="component" value="Unassembled WGS sequence"/>
</dbReference>
<evidence type="ECO:0000256" key="5">
    <source>
        <dbReference type="ARBA" id="ARBA00023125"/>
    </source>
</evidence>
<dbReference type="EMBL" id="BORT01000027">
    <property type="protein sequence ID" value="GIO50045.1"/>
    <property type="molecule type" value="Genomic_DNA"/>
</dbReference>
<dbReference type="InterPro" id="IPR039420">
    <property type="entry name" value="WalR-like"/>
</dbReference>
<dbReference type="FunFam" id="1.10.10.10:FF:000018">
    <property type="entry name" value="DNA-binding response regulator ResD"/>
    <property type="match status" value="1"/>
</dbReference>
<feature type="domain" description="OmpR/PhoB-type" evidence="10">
    <location>
        <begin position="141"/>
        <end position="240"/>
    </location>
</feature>
<accession>A0A919YIR3</accession>
<dbReference type="InterPro" id="IPR016032">
    <property type="entry name" value="Sig_transdc_resp-reg_C-effctor"/>
</dbReference>
<reference evidence="11 12" key="1">
    <citation type="submission" date="2021-03" db="EMBL/GenBank/DDBJ databases">
        <title>Antimicrobial resistance genes in bacteria isolated from Japanese honey, and their potential for conferring macrolide and lincosamide resistance in the American foulbrood pathogen Paenibacillus larvae.</title>
        <authorList>
            <person name="Okamoto M."/>
            <person name="Kumagai M."/>
            <person name="Kanamori H."/>
            <person name="Takamatsu D."/>
        </authorList>
    </citation>
    <scope>NUCLEOTIDE SEQUENCE [LARGE SCALE GENOMIC DNA]</scope>
    <source>
        <strain evidence="11 12">J34TS1</strain>
    </source>
</reference>
<dbReference type="PANTHER" id="PTHR48111:SF52">
    <property type="entry name" value="TRANSCRIPTIONAL REGULATORY PROTEIN YVRH"/>
    <property type="match status" value="1"/>
</dbReference>
<comment type="subcellular location">
    <subcellularLocation>
        <location evidence="1">Cytoplasm</location>
    </subcellularLocation>
</comment>
<dbReference type="Gene3D" id="1.10.10.10">
    <property type="entry name" value="Winged helix-like DNA-binding domain superfamily/Winged helix DNA-binding domain"/>
    <property type="match status" value="1"/>
</dbReference>
<dbReference type="Pfam" id="PF00072">
    <property type="entry name" value="Response_reg"/>
    <property type="match status" value="1"/>
</dbReference>
<dbReference type="CDD" id="cd00383">
    <property type="entry name" value="trans_reg_C"/>
    <property type="match status" value="1"/>
</dbReference>
<feature type="domain" description="Response regulatory" evidence="9">
    <location>
        <begin position="13"/>
        <end position="127"/>
    </location>
</feature>
<dbReference type="SMART" id="SM00448">
    <property type="entry name" value="REC"/>
    <property type="match status" value="1"/>
</dbReference>
<dbReference type="PROSITE" id="PS50110">
    <property type="entry name" value="RESPONSE_REGULATORY"/>
    <property type="match status" value="1"/>
</dbReference>
<organism evidence="11 12">
    <name type="scientific">Paenibacillus azoreducens</name>
    <dbReference type="NCBI Taxonomy" id="116718"/>
    <lineage>
        <taxon>Bacteria</taxon>
        <taxon>Bacillati</taxon>
        <taxon>Bacillota</taxon>
        <taxon>Bacilli</taxon>
        <taxon>Bacillales</taxon>
        <taxon>Paenibacillaceae</taxon>
        <taxon>Paenibacillus</taxon>
    </lineage>
</organism>
<dbReference type="GO" id="GO:0000156">
    <property type="term" value="F:phosphorelay response regulator activity"/>
    <property type="evidence" value="ECO:0007669"/>
    <property type="project" value="TreeGrafter"/>
</dbReference>
<dbReference type="FunFam" id="3.40.50.2300:FF:000001">
    <property type="entry name" value="DNA-binding response regulator PhoB"/>
    <property type="match status" value="1"/>
</dbReference>
<evidence type="ECO:0000259" key="9">
    <source>
        <dbReference type="PROSITE" id="PS50110"/>
    </source>
</evidence>
<dbReference type="GO" id="GO:0000976">
    <property type="term" value="F:transcription cis-regulatory region binding"/>
    <property type="evidence" value="ECO:0007669"/>
    <property type="project" value="TreeGrafter"/>
</dbReference>
<name>A0A919YIR3_9BACL</name>
<dbReference type="InterPro" id="IPR001789">
    <property type="entry name" value="Sig_transdc_resp-reg_receiver"/>
</dbReference>
<keyword evidence="5 8" id="KW-0238">DNA-binding</keyword>
<evidence type="ECO:0000256" key="7">
    <source>
        <dbReference type="PROSITE-ProRule" id="PRU00169"/>
    </source>
</evidence>
<dbReference type="SUPFAM" id="SSF46894">
    <property type="entry name" value="C-terminal effector domain of the bipartite response regulators"/>
    <property type="match status" value="1"/>
</dbReference>
<dbReference type="PROSITE" id="PS51755">
    <property type="entry name" value="OMPR_PHOB"/>
    <property type="match status" value="1"/>
</dbReference>
<keyword evidence="3" id="KW-0902">Two-component regulatory system</keyword>
<dbReference type="GO" id="GO:0005829">
    <property type="term" value="C:cytosol"/>
    <property type="evidence" value="ECO:0007669"/>
    <property type="project" value="TreeGrafter"/>
</dbReference>
<sequence length="246" mass="28037">MEFMVQNYTDNISILLVDDEQGLCEMLTAVLKKEGFRHIRSVGTGGEALKMVAELPIDVIVLDVMLPDEDGFEVCRQMRKMTEAPILFLTARDTDLDKLMGFGIGGDDYITKPFNPLEVVARIKARLKYKLQQEKAPEAGLAALDYNYFRIEPEAGELIVDGKLVDCPAREWELLVFLCRHPNRIFSTRHLYEAVWKEPYLGDEKTVVIHISRLRKKIEPDPGHPCFLVNVRGLGYKMVAPRKGQK</sequence>
<evidence type="ECO:0000256" key="3">
    <source>
        <dbReference type="ARBA" id="ARBA00023012"/>
    </source>
</evidence>
<dbReference type="GO" id="GO:0032993">
    <property type="term" value="C:protein-DNA complex"/>
    <property type="evidence" value="ECO:0007669"/>
    <property type="project" value="TreeGrafter"/>
</dbReference>
<feature type="modified residue" description="4-aspartylphosphate" evidence="7">
    <location>
        <position position="63"/>
    </location>
</feature>
<proteinExistence type="predicted"/>
<dbReference type="InterPro" id="IPR036388">
    <property type="entry name" value="WH-like_DNA-bd_sf"/>
</dbReference>
<evidence type="ECO:0000256" key="8">
    <source>
        <dbReference type="PROSITE-ProRule" id="PRU01091"/>
    </source>
</evidence>
<evidence type="ECO:0000256" key="4">
    <source>
        <dbReference type="ARBA" id="ARBA00023015"/>
    </source>
</evidence>